<dbReference type="GO" id="GO:0044781">
    <property type="term" value="P:bacterial-type flagellum organization"/>
    <property type="evidence" value="ECO:0007669"/>
    <property type="project" value="UniProtKB-KW"/>
</dbReference>
<evidence type="ECO:0000256" key="1">
    <source>
        <dbReference type="ARBA" id="ARBA00022490"/>
    </source>
</evidence>
<gene>
    <name evidence="6 7" type="primary">csrA</name>
    <name evidence="7" type="ORF">HZI73_03760</name>
</gene>
<keyword evidence="2 6" id="KW-0678">Repressor</keyword>
<reference evidence="7" key="1">
    <citation type="submission" date="2020-07" db="EMBL/GenBank/DDBJ databases">
        <title>Vallitalea pronyensis genome.</title>
        <authorList>
            <person name="Postec A."/>
        </authorList>
    </citation>
    <scope>NUCLEOTIDE SEQUENCE</scope>
    <source>
        <strain evidence="7">FatNI3</strain>
    </source>
</reference>
<evidence type="ECO:0000256" key="6">
    <source>
        <dbReference type="HAMAP-Rule" id="MF_00167"/>
    </source>
</evidence>
<dbReference type="GO" id="GO:0006402">
    <property type="term" value="P:mRNA catabolic process"/>
    <property type="evidence" value="ECO:0007669"/>
    <property type="project" value="InterPro"/>
</dbReference>
<evidence type="ECO:0000256" key="5">
    <source>
        <dbReference type="ARBA" id="ARBA00022884"/>
    </source>
</evidence>
<dbReference type="InterPro" id="IPR003751">
    <property type="entry name" value="CsrA"/>
</dbReference>
<keyword evidence="8" id="KW-1185">Reference proteome</keyword>
<proteinExistence type="inferred from homology"/>
<sequence>MLALSRKKGEGIMIGEDIELVVLDIVGENVRLGIKAPKHVTIHRKEIFIQIREENKAALNSSKQSTDLLKNLLK</sequence>
<dbReference type="EMBL" id="CP058649">
    <property type="protein sequence ID" value="QUI21455.1"/>
    <property type="molecule type" value="Genomic_DNA"/>
</dbReference>
<keyword evidence="1 6" id="KW-0963">Cytoplasm</keyword>
<comment type="function">
    <text evidence="6">A translational regulator that binds mRNA to regulate translation initiation and/or mRNA stability. Usually binds in the 5'-UTR at or near the Shine-Dalgarno sequence preventing ribosome-binding, thus repressing translation. Its main target seems to be the major flagellin gene, while its function is anatagonized by FliW.</text>
</comment>
<dbReference type="HAMAP" id="MF_00167">
    <property type="entry name" value="CsrA"/>
    <property type="match status" value="1"/>
</dbReference>
<dbReference type="GO" id="GO:0005829">
    <property type="term" value="C:cytosol"/>
    <property type="evidence" value="ECO:0007669"/>
    <property type="project" value="TreeGrafter"/>
</dbReference>
<dbReference type="RefSeq" id="WP_212696925.1">
    <property type="nucleotide sequence ID" value="NZ_CP058649.1"/>
</dbReference>
<keyword evidence="5 6" id="KW-0694">RNA-binding</keyword>
<organism evidence="7 8">
    <name type="scientific">Vallitalea pronyensis</name>
    <dbReference type="NCBI Taxonomy" id="1348613"/>
    <lineage>
        <taxon>Bacteria</taxon>
        <taxon>Bacillati</taxon>
        <taxon>Bacillota</taxon>
        <taxon>Clostridia</taxon>
        <taxon>Lachnospirales</taxon>
        <taxon>Vallitaleaceae</taxon>
        <taxon>Vallitalea</taxon>
    </lineage>
</organism>
<protein>
    <recommendedName>
        <fullName evidence="6">Translational regulator CsrA</fullName>
    </recommendedName>
</protein>
<accession>A0A8J8MGZ3</accession>
<keyword evidence="3 6" id="KW-1005">Bacterial flagellum biogenesis</keyword>
<comment type="subcellular location">
    <subcellularLocation>
        <location evidence="6">Cytoplasm</location>
    </subcellularLocation>
</comment>
<dbReference type="GO" id="GO:1902208">
    <property type="term" value="P:regulation of bacterial-type flagellum assembly"/>
    <property type="evidence" value="ECO:0007669"/>
    <property type="project" value="UniProtKB-UniRule"/>
</dbReference>
<keyword evidence="4 6" id="KW-0810">Translation regulation</keyword>
<dbReference type="Pfam" id="PF02599">
    <property type="entry name" value="CsrA"/>
    <property type="match status" value="1"/>
</dbReference>
<dbReference type="FunFam" id="2.60.40.4380:FF:000002">
    <property type="entry name" value="Translational regulator CsrA"/>
    <property type="match status" value="1"/>
</dbReference>
<name>A0A8J8MGZ3_9FIRM</name>
<dbReference type="GO" id="GO:0048027">
    <property type="term" value="F:mRNA 5'-UTR binding"/>
    <property type="evidence" value="ECO:0007669"/>
    <property type="project" value="UniProtKB-UniRule"/>
</dbReference>
<evidence type="ECO:0000313" key="7">
    <source>
        <dbReference type="EMBL" id="QUI21455.1"/>
    </source>
</evidence>
<dbReference type="InterPro" id="IPR036107">
    <property type="entry name" value="CsrA_sf"/>
</dbReference>
<evidence type="ECO:0000256" key="4">
    <source>
        <dbReference type="ARBA" id="ARBA00022845"/>
    </source>
</evidence>
<evidence type="ECO:0000256" key="2">
    <source>
        <dbReference type="ARBA" id="ARBA00022491"/>
    </source>
</evidence>
<comment type="similarity">
    <text evidence="6">Belongs to the CsrA/RsmA family.</text>
</comment>
<evidence type="ECO:0000256" key="3">
    <source>
        <dbReference type="ARBA" id="ARBA00022795"/>
    </source>
</evidence>
<dbReference type="GO" id="GO:0006109">
    <property type="term" value="P:regulation of carbohydrate metabolic process"/>
    <property type="evidence" value="ECO:0007669"/>
    <property type="project" value="InterPro"/>
</dbReference>
<dbReference type="Proteomes" id="UP000683246">
    <property type="component" value="Chromosome"/>
</dbReference>
<dbReference type="PANTHER" id="PTHR34984:SF1">
    <property type="entry name" value="CARBON STORAGE REGULATOR"/>
    <property type="match status" value="1"/>
</dbReference>
<dbReference type="NCBIfam" id="TIGR00202">
    <property type="entry name" value="csrA"/>
    <property type="match status" value="1"/>
</dbReference>
<evidence type="ECO:0000313" key="8">
    <source>
        <dbReference type="Proteomes" id="UP000683246"/>
    </source>
</evidence>
<dbReference type="GO" id="GO:0045947">
    <property type="term" value="P:negative regulation of translational initiation"/>
    <property type="evidence" value="ECO:0007669"/>
    <property type="project" value="UniProtKB-UniRule"/>
</dbReference>
<dbReference type="SUPFAM" id="SSF117130">
    <property type="entry name" value="CsrA-like"/>
    <property type="match status" value="1"/>
</dbReference>
<dbReference type="KEGG" id="vpy:HZI73_03760"/>
<comment type="subunit">
    <text evidence="6">Homodimer; the beta-strands of each monomer intercalate to form a hydrophobic core, while the alpha-helices form wings that extend away from the core.</text>
</comment>
<dbReference type="AlphaFoldDB" id="A0A8J8MGZ3"/>
<dbReference type="NCBIfam" id="NF002469">
    <property type="entry name" value="PRK01712.1"/>
    <property type="match status" value="1"/>
</dbReference>
<dbReference type="Gene3D" id="2.60.40.4380">
    <property type="entry name" value="Translational regulator CsrA"/>
    <property type="match status" value="1"/>
</dbReference>
<dbReference type="PANTHER" id="PTHR34984">
    <property type="entry name" value="CARBON STORAGE REGULATOR"/>
    <property type="match status" value="1"/>
</dbReference>